<reference evidence="3" key="1">
    <citation type="submission" date="2025-08" db="UniProtKB">
        <authorList>
            <consortium name="RefSeq"/>
        </authorList>
    </citation>
    <scope>IDENTIFICATION</scope>
    <source>
        <tissue evidence="3">Muscle</tissue>
    </source>
</reference>
<organism evidence="2 3">
    <name type="scientific">Limulus polyphemus</name>
    <name type="common">Atlantic horseshoe crab</name>
    <dbReference type="NCBI Taxonomy" id="6850"/>
    <lineage>
        <taxon>Eukaryota</taxon>
        <taxon>Metazoa</taxon>
        <taxon>Ecdysozoa</taxon>
        <taxon>Arthropoda</taxon>
        <taxon>Chelicerata</taxon>
        <taxon>Merostomata</taxon>
        <taxon>Xiphosura</taxon>
        <taxon>Limulidae</taxon>
        <taxon>Limulus</taxon>
    </lineage>
</organism>
<sequence length="491" mass="55262">MSRSSSRLSGLGSVQALLNQITKNVKSIPSEEEVETNTSLDEKTNTSVKETIVCSDTEAPLARDLQSERCRNYGDDSVEQLWGDDEDESLLLKATQISFTLDEEPVQTLNHDLNLIKCSEVQTLDFLGLESMESSNLQTAHIQSTRSCNVQTGCTQTTRSSNGQITDIHSTMSRPLVVELANLSNNKQTRPLNVLPKRFISSQSTLLSDVQQLGFPTGQYVRVLPRETSKDVIGQSKNNCFKSFDTCDVRSSVRSGECQSKRNILSRNQYFQRNIKTPKCNHLSDSKKLGMKHFVSNNECYQKVTKEVMIKDRSQSNKPNTLISKSCPSSYSGQIKQAIQTDLTKHVETEDLDKLFFQDESDLDEILKSLPEEVIMGVSNFSNSTFATFLSHGEDTPTQSKTWRSHINCISTSSKMLTDFSESSDLNPDVMSWLDEVDSSSQPSSSQPCSPDEIAKKREDAIRRRQKKQQERQLIHSRGDSVWQGRLRSPR</sequence>
<feature type="region of interest" description="Disordered" evidence="1">
    <location>
        <begin position="436"/>
        <end position="491"/>
    </location>
</feature>
<name>A0ABM1RYS1_LIMPO</name>
<gene>
    <name evidence="3" type="primary">LOC111084042</name>
</gene>
<keyword evidence="2" id="KW-1185">Reference proteome</keyword>
<feature type="compositionally biased region" description="Basic and acidic residues" evidence="1">
    <location>
        <begin position="453"/>
        <end position="479"/>
    </location>
</feature>
<protein>
    <submittedName>
        <fullName evidence="3">Uncharacterized protein LOC111084042</fullName>
    </submittedName>
</protein>
<dbReference type="GeneID" id="111084042"/>
<dbReference type="RefSeq" id="XP_022236526.1">
    <property type="nucleotide sequence ID" value="XM_022380818.1"/>
</dbReference>
<accession>A0ABM1RYS1</accession>
<evidence type="ECO:0000313" key="3">
    <source>
        <dbReference type="RefSeq" id="XP_022236526.1"/>
    </source>
</evidence>
<evidence type="ECO:0000313" key="2">
    <source>
        <dbReference type="Proteomes" id="UP000694941"/>
    </source>
</evidence>
<proteinExistence type="predicted"/>
<evidence type="ECO:0000256" key="1">
    <source>
        <dbReference type="SAM" id="MobiDB-lite"/>
    </source>
</evidence>
<dbReference type="Proteomes" id="UP000694941">
    <property type="component" value="Unplaced"/>
</dbReference>
<feature type="compositionally biased region" description="Low complexity" evidence="1">
    <location>
        <begin position="439"/>
        <end position="451"/>
    </location>
</feature>